<feature type="transmembrane region" description="Helical" evidence="1">
    <location>
        <begin position="6"/>
        <end position="26"/>
    </location>
</feature>
<dbReference type="AlphaFoldDB" id="A0A1H0SYK5"/>
<keyword evidence="1" id="KW-0812">Transmembrane</keyword>
<evidence type="ECO:0000256" key="1">
    <source>
        <dbReference type="SAM" id="Phobius"/>
    </source>
</evidence>
<evidence type="ECO:0000313" key="2">
    <source>
        <dbReference type="EMBL" id="SDP46650.1"/>
    </source>
</evidence>
<name>A0A1H0SYK5_9BACI</name>
<gene>
    <name evidence="2" type="ORF">SAMN05216565_103180</name>
</gene>
<feature type="transmembrane region" description="Helical" evidence="1">
    <location>
        <begin position="38"/>
        <end position="57"/>
    </location>
</feature>
<keyword evidence="1" id="KW-1133">Transmembrane helix</keyword>
<keyword evidence="1" id="KW-0472">Membrane</keyword>
<reference evidence="3" key="1">
    <citation type="submission" date="2016-10" db="EMBL/GenBank/DDBJ databases">
        <authorList>
            <person name="Varghese N."/>
            <person name="Submissions S."/>
        </authorList>
    </citation>
    <scope>NUCLEOTIDE SEQUENCE [LARGE SCALE GENOMIC DNA]</scope>
    <source>
        <strain evidence="3">IBRC-M10078</strain>
    </source>
</reference>
<proteinExistence type="predicted"/>
<dbReference type="Proteomes" id="UP000199159">
    <property type="component" value="Unassembled WGS sequence"/>
</dbReference>
<accession>A0A1H0SYK5</accession>
<organism evidence="2 3">
    <name type="scientific">Litchfieldia salsa</name>
    <dbReference type="NCBI Taxonomy" id="930152"/>
    <lineage>
        <taxon>Bacteria</taxon>
        <taxon>Bacillati</taxon>
        <taxon>Bacillota</taxon>
        <taxon>Bacilli</taxon>
        <taxon>Bacillales</taxon>
        <taxon>Bacillaceae</taxon>
        <taxon>Litchfieldia</taxon>
    </lineage>
</organism>
<keyword evidence="3" id="KW-1185">Reference proteome</keyword>
<dbReference type="RefSeq" id="WP_090851861.1">
    <property type="nucleotide sequence ID" value="NZ_FNJU01000003.1"/>
</dbReference>
<sequence length="106" mass="12296">MNIETITNLFFIFLLIVGVISFFVGVGFMRIFKNYKTGFLALFGLSFLLNVILFEWYQSALLEIAIGTIPIVFTHLFAIVLYFIYLIISWFVLRRINKQNLLTNSG</sequence>
<feature type="transmembrane region" description="Helical" evidence="1">
    <location>
        <begin position="69"/>
        <end position="93"/>
    </location>
</feature>
<dbReference type="EMBL" id="FNJU01000003">
    <property type="protein sequence ID" value="SDP46650.1"/>
    <property type="molecule type" value="Genomic_DNA"/>
</dbReference>
<protein>
    <submittedName>
        <fullName evidence="2">Uncharacterized protein</fullName>
    </submittedName>
</protein>
<evidence type="ECO:0000313" key="3">
    <source>
        <dbReference type="Proteomes" id="UP000199159"/>
    </source>
</evidence>